<dbReference type="EMBL" id="CP041692">
    <property type="protein sequence ID" value="QDP97044.1"/>
    <property type="molecule type" value="Genomic_DNA"/>
</dbReference>
<dbReference type="PANTHER" id="PTHR23026:SF123">
    <property type="entry name" value="NAD(P)H NITROREDUCTASE RV3131-RELATED"/>
    <property type="match status" value="1"/>
</dbReference>
<organism evidence="1 2">
    <name type="scientific">Microlunatus elymi</name>
    <dbReference type="NCBI Taxonomy" id="2596828"/>
    <lineage>
        <taxon>Bacteria</taxon>
        <taxon>Bacillati</taxon>
        <taxon>Actinomycetota</taxon>
        <taxon>Actinomycetes</taxon>
        <taxon>Propionibacteriales</taxon>
        <taxon>Propionibacteriaceae</taxon>
        <taxon>Microlunatus</taxon>
    </lineage>
</organism>
<dbReference type="OrthoDB" id="8156917at2"/>
<dbReference type="InterPro" id="IPR050627">
    <property type="entry name" value="Nitroreductase/BluB"/>
</dbReference>
<evidence type="ECO:0008006" key="3">
    <source>
        <dbReference type="Google" id="ProtNLM"/>
    </source>
</evidence>
<dbReference type="Gene3D" id="3.40.109.10">
    <property type="entry name" value="NADH Oxidase"/>
    <property type="match status" value="1"/>
</dbReference>
<sequence>MGVATSDHTVGMGMIMVGADNNASAFRRAAVRAAMAPSICNTQPWRFILSPGLLDIYPERNRQLPLRDPSGRQLVISLGCALMNARVQLAVDRVEIAVQRFTDDVLGDHRVGVGPAASITAGTGAVGCSELAALAEVPELPGEPPSGTSATLGDDLVDSLIAAAEAESTSLINISDQQQSLLGLVSETWAAIEQNSAERAELLAWSPGDITLWADSAPVLARFDHETAPLMTLLISTRGDRGSDWLRTGEALQRLLLMLQQRGLTAMPDTQLTDDPETRQRLQPEADLRPQVVLFVGTAPAEPTARRRRLSDVITEQF</sequence>
<dbReference type="InterPro" id="IPR000415">
    <property type="entry name" value="Nitroreductase-like"/>
</dbReference>
<dbReference type="GO" id="GO:0016491">
    <property type="term" value="F:oxidoreductase activity"/>
    <property type="evidence" value="ECO:0007669"/>
    <property type="project" value="InterPro"/>
</dbReference>
<name>A0A516Q0T4_9ACTN</name>
<evidence type="ECO:0000313" key="1">
    <source>
        <dbReference type="EMBL" id="QDP97044.1"/>
    </source>
</evidence>
<keyword evidence="2" id="KW-1185">Reference proteome</keyword>
<dbReference type="PANTHER" id="PTHR23026">
    <property type="entry name" value="NADPH NITROREDUCTASE"/>
    <property type="match status" value="1"/>
</dbReference>
<protein>
    <recommendedName>
        <fullName evidence="3">Nitroreductase family protein</fullName>
    </recommendedName>
</protein>
<reference evidence="1 2" key="1">
    <citation type="submission" date="2019-07" db="EMBL/GenBank/DDBJ databases">
        <title>Microlunatus dokdonensis sp. nov. isolated from the rhizospheric soil of the wild plant Elymus tsukushiensis.</title>
        <authorList>
            <person name="Ghim S.-Y."/>
            <person name="Hwang Y.-J."/>
            <person name="Son J.-S."/>
            <person name="Shin J.-H."/>
        </authorList>
    </citation>
    <scope>NUCLEOTIDE SEQUENCE [LARGE SCALE GENOMIC DNA]</scope>
    <source>
        <strain evidence="1 2">KUDC0627</strain>
    </source>
</reference>
<evidence type="ECO:0000313" key="2">
    <source>
        <dbReference type="Proteomes" id="UP000319263"/>
    </source>
</evidence>
<dbReference type="KEGG" id="mik:FOE78_14930"/>
<dbReference type="SUPFAM" id="SSF55469">
    <property type="entry name" value="FMN-dependent nitroreductase-like"/>
    <property type="match status" value="1"/>
</dbReference>
<gene>
    <name evidence="1" type="ORF">FOE78_14930</name>
</gene>
<dbReference type="AlphaFoldDB" id="A0A516Q0T4"/>
<proteinExistence type="predicted"/>
<dbReference type="RefSeq" id="WP_143987005.1">
    <property type="nucleotide sequence ID" value="NZ_CP041692.1"/>
</dbReference>
<dbReference type="Proteomes" id="UP000319263">
    <property type="component" value="Chromosome"/>
</dbReference>
<accession>A0A516Q0T4</accession>